<dbReference type="RefSeq" id="WP_100757920.1">
    <property type="nucleotide sequence ID" value="NZ_NPDT01000001.1"/>
</dbReference>
<feature type="transmembrane region" description="Helical" evidence="1">
    <location>
        <begin position="48"/>
        <end position="67"/>
    </location>
</feature>
<dbReference type="Proteomes" id="UP000231912">
    <property type="component" value="Unassembled WGS sequence"/>
</dbReference>
<evidence type="ECO:0000313" key="2">
    <source>
        <dbReference type="EMBL" id="PJZ67420.1"/>
    </source>
</evidence>
<keyword evidence="1" id="KW-1133">Transmembrane helix</keyword>
<protein>
    <submittedName>
        <fullName evidence="2">Uncharacterized protein</fullName>
    </submittedName>
</protein>
<feature type="transmembrane region" description="Helical" evidence="1">
    <location>
        <begin position="101"/>
        <end position="120"/>
    </location>
</feature>
<evidence type="ECO:0000256" key="1">
    <source>
        <dbReference type="SAM" id="Phobius"/>
    </source>
</evidence>
<keyword evidence="1" id="KW-0812">Transmembrane</keyword>
<feature type="transmembrane region" description="Helical" evidence="1">
    <location>
        <begin position="79"/>
        <end position="95"/>
    </location>
</feature>
<comment type="caution">
    <text evidence="2">The sequence shown here is derived from an EMBL/GenBank/DDBJ whole genome shotgun (WGS) entry which is preliminary data.</text>
</comment>
<dbReference type="EMBL" id="NPDT01000001">
    <property type="protein sequence ID" value="PJZ67420.1"/>
    <property type="molecule type" value="Genomic_DNA"/>
</dbReference>
<organism evidence="2 3">
    <name type="scientific">Leptospira wolffii</name>
    <dbReference type="NCBI Taxonomy" id="409998"/>
    <lineage>
        <taxon>Bacteria</taxon>
        <taxon>Pseudomonadati</taxon>
        <taxon>Spirochaetota</taxon>
        <taxon>Spirochaetia</taxon>
        <taxon>Leptospirales</taxon>
        <taxon>Leptospiraceae</taxon>
        <taxon>Leptospira</taxon>
    </lineage>
</organism>
<feature type="transmembrane region" description="Helical" evidence="1">
    <location>
        <begin position="150"/>
        <end position="166"/>
    </location>
</feature>
<feature type="transmembrane region" description="Helical" evidence="1">
    <location>
        <begin position="216"/>
        <end position="235"/>
    </location>
</feature>
<evidence type="ECO:0000313" key="3">
    <source>
        <dbReference type="Proteomes" id="UP000231912"/>
    </source>
</evidence>
<name>A0A2M9ZG63_9LEPT</name>
<dbReference type="AlphaFoldDB" id="A0A2M9ZG63"/>
<accession>A0A2M9ZG63</accession>
<feature type="transmembrane region" description="Helical" evidence="1">
    <location>
        <begin position="242"/>
        <end position="271"/>
    </location>
</feature>
<reference evidence="2 3" key="1">
    <citation type="submission" date="2017-07" db="EMBL/GenBank/DDBJ databases">
        <title>Leptospira spp. isolated from tropical soils.</title>
        <authorList>
            <person name="Thibeaux R."/>
            <person name="Iraola G."/>
            <person name="Ferres I."/>
            <person name="Bierque E."/>
            <person name="Girault D."/>
            <person name="Soupe-Gilbert M.-E."/>
            <person name="Picardeau M."/>
            <person name="Goarant C."/>
        </authorList>
    </citation>
    <scope>NUCLEOTIDE SEQUENCE [LARGE SCALE GENOMIC DNA]</scope>
    <source>
        <strain evidence="2 3">FH2-C-A2</strain>
    </source>
</reference>
<sequence length="447" mass="52223">MPGKDIYWYGVQAKSLLHTGNLHSPDSSPVFSIVEFLFRIFGETESTLFLFGFITYGFLILSGWIGIRFHSKSIRTESRIGFPFFLFLSGIWISFLYPKQAWGLSFFGMGIGFWTGLLHLKGGRIGKLSYLITALACFGISIWFHSVFLIMSVCVPIGIALNYLALKKAFDFSKGFLIAFSFIVLFFILRILLPDLSFSERWKSDSNFYFPILETYRSFGPALLLEWFLVFFLLWRRRTSVFYLCLLAAFLFPWASFTDLQFRIFLSVLWISELSVEGKKTDPWWGLLVCMLWIFGLRSDSTHFRHNYPEFRKALHSLPNDFRPGLLVAHHGFCEFIKFHRELDCLSWKPDEKAKQELPSGSEIYRIVQGFSSRELENSFDSNGGSIFKDGVLNFGDYLLVKERDWDSFRAIKEKERDEEVLSRIENWRNPFRTRPKFILKKYGKPE</sequence>
<gene>
    <name evidence="2" type="ORF">CH371_05195</name>
</gene>
<feature type="transmembrane region" description="Helical" evidence="1">
    <location>
        <begin position="175"/>
        <end position="193"/>
    </location>
</feature>
<proteinExistence type="predicted"/>
<feature type="transmembrane region" description="Helical" evidence="1">
    <location>
        <begin position="127"/>
        <end position="144"/>
    </location>
</feature>
<keyword evidence="1" id="KW-0472">Membrane</keyword>